<name>A0ACC1HAI6_9FUNG</name>
<evidence type="ECO:0000313" key="1">
    <source>
        <dbReference type="EMBL" id="KAJ1673513.1"/>
    </source>
</evidence>
<evidence type="ECO:0000313" key="2">
    <source>
        <dbReference type="Proteomes" id="UP001145114"/>
    </source>
</evidence>
<keyword evidence="2" id="KW-1185">Reference proteome</keyword>
<dbReference type="EMBL" id="JAMZIH010006857">
    <property type="protein sequence ID" value="KAJ1673513.1"/>
    <property type="molecule type" value="Genomic_DNA"/>
</dbReference>
<feature type="non-terminal residue" evidence="1">
    <location>
        <position position="204"/>
    </location>
</feature>
<sequence>MTKHYEVATSDFGWGCGYRNCQMLLSSLQALGHPVFGEGCSNPDVPLFDAIPDIYKLQQVLQDAWLAGFDPQGAEFFGHRILGSKEWIGTTEIYCLLSYMGIKCYIVDFYKPSGPNGSHPALFNWVESYFVGDNDSEVVYGSGEVRRIMLTRKLPLYLQNQGHSRTIVGIEYRRPDVRGDGSSSSNASMSFDLLVFDPNISVLE</sequence>
<reference evidence="1" key="1">
    <citation type="submission" date="2022-06" db="EMBL/GenBank/DDBJ databases">
        <title>Phylogenomic reconstructions and comparative analyses of Kickxellomycotina fungi.</title>
        <authorList>
            <person name="Reynolds N.K."/>
            <person name="Stajich J.E."/>
            <person name="Barry K."/>
            <person name="Grigoriev I.V."/>
            <person name="Crous P."/>
            <person name="Smith M.E."/>
        </authorList>
    </citation>
    <scope>NUCLEOTIDE SEQUENCE</scope>
    <source>
        <strain evidence="1">RSA 2271</strain>
    </source>
</reference>
<accession>A0ACC1HAI6</accession>
<dbReference type="Proteomes" id="UP001145114">
    <property type="component" value="Unassembled WGS sequence"/>
</dbReference>
<comment type="caution">
    <text evidence="1">The sequence shown here is derived from an EMBL/GenBank/DDBJ whole genome shotgun (WGS) entry which is preliminary data.</text>
</comment>
<proteinExistence type="predicted"/>
<gene>
    <name evidence="1" type="ORF">EV182_005085</name>
</gene>
<protein>
    <submittedName>
        <fullName evidence="1">Uncharacterized protein</fullName>
    </submittedName>
</protein>
<organism evidence="1 2">
    <name type="scientific">Spiromyces aspiralis</name>
    <dbReference type="NCBI Taxonomy" id="68401"/>
    <lineage>
        <taxon>Eukaryota</taxon>
        <taxon>Fungi</taxon>
        <taxon>Fungi incertae sedis</taxon>
        <taxon>Zoopagomycota</taxon>
        <taxon>Kickxellomycotina</taxon>
        <taxon>Kickxellomycetes</taxon>
        <taxon>Kickxellales</taxon>
        <taxon>Kickxellaceae</taxon>
        <taxon>Spiromyces</taxon>
    </lineage>
</organism>